<sequence>MAERVPEIERALENPDNNYVKWRQLDDGTYVAMIKLMFTMAIVTDVDVCGYHNRFCFDDVDLAYREFDRLENRDSEPVGWIARR</sequence>
<dbReference type="RefSeq" id="WP_115292747.1">
    <property type="nucleotide sequence ID" value="NZ_UGUU01000002.1"/>
</dbReference>
<evidence type="ECO:0000313" key="1">
    <source>
        <dbReference type="EMBL" id="SUE95890.1"/>
    </source>
</evidence>
<gene>
    <name evidence="1" type="ORF">NCTC10899_05131</name>
</gene>
<dbReference type="OrthoDB" id="9994894at2"/>
<name>A0A379PLQ9_ECTME</name>
<dbReference type="AlphaFoldDB" id="A0A379PLQ9"/>
<protein>
    <submittedName>
        <fullName evidence="1">Uncharacterized protein</fullName>
    </submittedName>
</protein>
<dbReference type="Proteomes" id="UP000254260">
    <property type="component" value="Unassembled WGS sequence"/>
</dbReference>
<reference evidence="1 2" key="1">
    <citation type="submission" date="2018-06" db="EMBL/GenBank/DDBJ databases">
        <authorList>
            <consortium name="Pathogen Informatics"/>
            <person name="Doyle S."/>
        </authorList>
    </citation>
    <scope>NUCLEOTIDE SEQUENCE [LARGE SCALE GENOMIC DNA]</scope>
    <source>
        <strain evidence="1 2">NCTC10899</strain>
    </source>
</reference>
<proteinExistence type="predicted"/>
<dbReference type="EMBL" id="UGUU01000002">
    <property type="protein sequence ID" value="SUE95890.1"/>
    <property type="molecule type" value="Genomic_DNA"/>
</dbReference>
<accession>A0A379PLQ9</accession>
<organism evidence="1 2">
    <name type="scientific">Ectopseudomonas mendocina</name>
    <name type="common">Pseudomonas mendocina</name>
    <dbReference type="NCBI Taxonomy" id="300"/>
    <lineage>
        <taxon>Bacteria</taxon>
        <taxon>Pseudomonadati</taxon>
        <taxon>Pseudomonadota</taxon>
        <taxon>Gammaproteobacteria</taxon>
        <taxon>Pseudomonadales</taxon>
        <taxon>Pseudomonadaceae</taxon>
        <taxon>Ectopseudomonas</taxon>
    </lineage>
</organism>
<evidence type="ECO:0000313" key="2">
    <source>
        <dbReference type="Proteomes" id="UP000254260"/>
    </source>
</evidence>